<dbReference type="GO" id="GO:0004674">
    <property type="term" value="F:protein serine/threonine kinase activity"/>
    <property type="evidence" value="ECO:0007669"/>
    <property type="project" value="UniProtKB-KW"/>
</dbReference>
<dbReference type="PANTHER" id="PTHR22988:SF71">
    <property type="entry name" value="CITRON RHO-INTERACTING KINASE"/>
    <property type="match status" value="1"/>
</dbReference>
<comment type="caution">
    <text evidence="7">The sequence shown here is derived from an EMBL/GenBank/DDBJ whole genome shotgun (WGS) entry which is preliminary data.</text>
</comment>
<dbReference type="Gene3D" id="1.10.510.10">
    <property type="entry name" value="Transferase(Phosphotransferase) domain 1"/>
    <property type="match status" value="1"/>
</dbReference>
<feature type="domain" description="Protein kinase" evidence="6">
    <location>
        <begin position="1"/>
        <end position="81"/>
    </location>
</feature>
<keyword evidence="3 7" id="KW-0808">Transferase</keyword>
<dbReference type="SUPFAM" id="SSF56112">
    <property type="entry name" value="Protein kinase-like (PK-like)"/>
    <property type="match status" value="1"/>
</dbReference>
<organism evidence="7 8">
    <name type="scientific">Neodrepanis coruscans</name>
    <name type="common">wattled asity</name>
    <dbReference type="NCBI Taxonomy" id="254563"/>
    <lineage>
        <taxon>Eukaryota</taxon>
        <taxon>Metazoa</taxon>
        <taxon>Chordata</taxon>
        <taxon>Craniata</taxon>
        <taxon>Vertebrata</taxon>
        <taxon>Euteleostomi</taxon>
        <taxon>Archelosauria</taxon>
        <taxon>Archosauria</taxon>
        <taxon>Dinosauria</taxon>
        <taxon>Saurischia</taxon>
        <taxon>Theropoda</taxon>
        <taxon>Coelurosauria</taxon>
        <taxon>Aves</taxon>
        <taxon>Neognathae</taxon>
        <taxon>Neoaves</taxon>
        <taxon>Telluraves</taxon>
        <taxon>Australaves</taxon>
        <taxon>Passeriformes</taxon>
        <taxon>Philepittidae</taxon>
        <taxon>Neodrepanis</taxon>
    </lineage>
</organism>
<feature type="non-terminal residue" evidence="7">
    <location>
        <position position="1"/>
    </location>
</feature>
<evidence type="ECO:0000256" key="1">
    <source>
        <dbReference type="ARBA" id="ARBA00022527"/>
    </source>
</evidence>
<dbReference type="Gene3D" id="3.30.200.20">
    <property type="entry name" value="Phosphorylase Kinase, domain 1"/>
    <property type="match status" value="1"/>
</dbReference>
<evidence type="ECO:0000259" key="6">
    <source>
        <dbReference type="PROSITE" id="PS50011"/>
    </source>
</evidence>
<dbReference type="Proteomes" id="UP000560066">
    <property type="component" value="Unassembled WGS sequence"/>
</dbReference>
<comment type="catalytic activity">
    <reaction evidence="5">
        <text>L-seryl-[protein] + ATP = O-phospho-L-seryl-[protein] + ADP + H(+)</text>
        <dbReference type="Rhea" id="RHEA:17989"/>
        <dbReference type="Rhea" id="RHEA-COMP:9863"/>
        <dbReference type="Rhea" id="RHEA-COMP:11604"/>
        <dbReference type="ChEBI" id="CHEBI:15378"/>
        <dbReference type="ChEBI" id="CHEBI:29999"/>
        <dbReference type="ChEBI" id="CHEBI:30616"/>
        <dbReference type="ChEBI" id="CHEBI:83421"/>
        <dbReference type="ChEBI" id="CHEBI:456216"/>
        <dbReference type="EC" id="2.7.11.1"/>
    </reaction>
</comment>
<accession>A0A7L2RGI2</accession>
<keyword evidence="1" id="KW-0723">Serine/threonine-protein kinase</keyword>
<gene>
    <name evidence="7" type="primary">Cit_0</name>
    <name evidence="7" type="ORF">NEOCOR_R03808</name>
</gene>
<evidence type="ECO:0000256" key="4">
    <source>
        <dbReference type="ARBA" id="ARBA00047899"/>
    </source>
</evidence>
<keyword evidence="3 7" id="KW-0418">Kinase</keyword>
<comment type="catalytic activity">
    <reaction evidence="4">
        <text>L-threonyl-[protein] + ATP = O-phospho-L-threonyl-[protein] + ADP + H(+)</text>
        <dbReference type="Rhea" id="RHEA:46608"/>
        <dbReference type="Rhea" id="RHEA-COMP:11060"/>
        <dbReference type="Rhea" id="RHEA-COMP:11605"/>
        <dbReference type="ChEBI" id="CHEBI:15378"/>
        <dbReference type="ChEBI" id="CHEBI:30013"/>
        <dbReference type="ChEBI" id="CHEBI:30616"/>
        <dbReference type="ChEBI" id="CHEBI:61977"/>
        <dbReference type="ChEBI" id="CHEBI:456216"/>
        <dbReference type="EC" id="2.7.11.1"/>
    </reaction>
</comment>
<dbReference type="PANTHER" id="PTHR22988">
    <property type="entry name" value="MYOTONIC DYSTROPHY S/T KINASE-RELATED"/>
    <property type="match status" value="1"/>
</dbReference>
<dbReference type="InterPro" id="IPR050839">
    <property type="entry name" value="Rho-assoc_Ser/Thr_Kinase"/>
</dbReference>
<feature type="non-terminal residue" evidence="7">
    <location>
        <position position="81"/>
    </location>
</feature>
<evidence type="ECO:0000313" key="8">
    <source>
        <dbReference type="Proteomes" id="UP000560066"/>
    </source>
</evidence>
<dbReference type="InterPro" id="IPR000719">
    <property type="entry name" value="Prot_kinase_dom"/>
</dbReference>
<evidence type="ECO:0000256" key="3">
    <source>
        <dbReference type="ARBA" id="ARBA00022777"/>
    </source>
</evidence>
<dbReference type="Pfam" id="PF00069">
    <property type="entry name" value="Pkinase"/>
    <property type="match status" value="1"/>
</dbReference>
<evidence type="ECO:0000256" key="5">
    <source>
        <dbReference type="ARBA" id="ARBA00048679"/>
    </source>
</evidence>
<name>A0A7L2RGI2_9PASS</name>
<evidence type="ECO:0000313" key="7">
    <source>
        <dbReference type="EMBL" id="NXS08422.1"/>
    </source>
</evidence>
<dbReference type="EMBL" id="VYZS01038942">
    <property type="protein sequence ID" value="NXS08422.1"/>
    <property type="molecule type" value="Genomic_DNA"/>
</dbReference>
<sequence>SFFEEERSILAQSTSPWIPQLHYAFQDKKNLYLVMEYQPGGDLLSLLNRYEDQLDENMVQFYLAELVLAIHSVHQMGYVHR</sequence>
<dbReference type="OrthoDB" id="2156623at2759"/>
<dbReference type="AlphaFoldDB" id="A0A7L2RGI2"/>
<keyword evidence="8" id="KW-1185">Reference proteome</keyword>
<proteinExistence type="predicted"/>
<keyword evidence="2" id="KW-0597">Phosphoprotein</keyword>
<protein>
    <submittedName>
        <fullName evidence="7">CTRO kinase</fullName>
    </submittedName>
</protein>
<dbReference type="PROSITE" id="PS50011">
    <property type="entry name" value="PROTEIN_KINASE_DOM"/>
    <property type="match status" value="1"/>
</dbReference>
<dbReference type="GO" id="GO:0005524">
    <property type="term" value="F:ATP binding"/>
    <property type="evidence" value="ECO:0007669"/>
    <property type="project" value="InterPro"/>
</dbReference>
<reference evidence="7 8" key="1">
    <citation type="submission" date="2019-09" db="EMBL/GenBank/DDBJ databases">
        <title>Bird 10,000 Genomes (B10K) Project - Family phase.</title>
        <authorList>
            <person name="Zhang G."/>
        </authorList>
    </citation>
    <scope>NUCLEOTIDE SEQUENCE [LARGE SCALE GENOMIC DNA]</scope>
    <source>
        <strain evidence="7">B10K-DU-002-79</strain>
    </source>
</reference>
<evidence type="ECO:0000256" key="2">
    <source>
        <dbReference type="ARBA" id="ARBA00022553"/>
    </source>
</evidence>
<dbReference type="InterPro" id="IPR011009">
    <property type="entry name" value="Kinase-like_dom_sf"/>
</dbReference>